<feature type="transmembrane region" description="Helical" evidence="1">
    <location>
        <begin position="83"/>
        <end position="102"/>
    </location>
</feature>
<reference evidence="2 3" key="1">
    <citation type="submission" date="2023-08" db="EMBL/GenBank/DDBJ databases">
        <title>Black Yeasts Isolated from many extreme environments.</title>
        <authorList>
            <person name="Coleine C."/>
            <person name="Stajich J.E."/>
            <person name="Selbmann L."/>
        </authorList>
    </citation>
    <scope>NUCLEOTIDE SEQUENCE [LARGE SCALE GENOMIC DNA]</scope>
    <source>
        <strain evidence="2 3">CCFEE 5386</strain>
    </source>
</reference>
<evidence type="ECO:0000313" key="3">
    <source>
        <dbReference type="Proteomes" id="UP001308179"/>
    </source>
</evidence>
<comment type="caution">
    <text evidence="2">The sequence shown here is derived from an EMBL/GenBank/DDBJ whole genome shotgun (WGS) entry which is preliminary data.</text>
</comment>
<dbReference type="Gene3D" id="1.20.1740.10">
    <property type="entry name" value="Amino acid/polyamine transporter I"/>
    <property type="match status" value="1"/>
</dbReference>
<keyword evidence="1" id="KW-0472">Membrane</keyword>
<feature type="transmembrane region" description="Helical" evidence="1">
    <location>
        <begin position="158"/>
        <end position="179"/>
    </location>
</feature>
<dbReference type="Proteomes" id="UP001308179">
    <property type="component" value="Unassembled WGS sequence"/>
</dbReference>
<dbReference type="EMBL" id="JAVRRR010000172">
    <property type="protein sequence ID" value="KAK5145152.1"/>
    <property type="molecule type" value="Genomic_DNA"/>
</dbReference>
<evidence type="ECO:0000313" key="2">
    <source>
        <dbReference type="EMBL" id="KAK5145152.1"/>
    </source>
</evidence>
<sequence>MTMNLSLQSRHAGVEAIELSEPGNGIAADTRRMAELGRKPKIALTRRLVHRQAVWSFASTVVITWQIMLFLSPIALSSGGLTGFFWSSVVVFVAMFVVYIGLREKVERWHRVATPSPLSFLSGWKLMSSWQVFLAAGVIIVGNGVAAVVVFLHGSSPFWLPTVLGIITTILVFVVNRWCPHLLANAEFPMLIFHLIVFALFMAILLGLRKFSGLPYAAPGHVFFTFRNGGGWTSIGAAISWTATVPLSSAIGYDRIFHLGESVL</sequence>
<name>A0ABR0L8N3_9PEZI</name>
<proteinExistence type="predicted"/>
<organism evidence="2 3">
    <name type="scientific">Rachicladosporium monterosium</name>
    <dbReference type="NCBI Taxonomy" id="1507873"/>
    <lineage>
        <taxon>Eukaryota</taxon>
        <taxon>Fungi</taxon>
        <taxon>Dikarya</taxon>
        <taxon>Ascomycota</taxon>
        <taxon>Pezizomycotina</taxon>
        <taxon>Dothideomycetes</taxon>
        <taxon>Dothideomycetidae</taxon>
        <taxon>Cladosporiales</taxon>
        <taxon>Cladosporiaceae</taxon>
        <taxon>Rachicladosporium</taxon>
    </lineage>
</organism>
<protein>
    <submittedName>
        <fullName evidence="2">Uncharacterized protein</fullName>
    </submittedName>
</protein>
<feature type="transmembrane region" description="Helical" evidence="1">
    <location>
        <begin position="53"/>
        <end position="71"/>
    </location>
</feature>
<keyword evidence="1" id="KW-0812">Transmembrane</keyword>
<feature type="transmembrane region" description="Helical" evidence="1">
    <location>
        <begin position="191"/>
        <end position="211"/>
    </location>
</feature>
<keyword evidence="1" id="KW-1133">Transmembrane helix</keyword>
<evidence type="ECO:0000256" key="1">
    <source>
        <dbReference type="SAM" id="Phobius"/>
    </source>
</evidence>
<gene>
    <name evidence="2" type="ORF">LTR32_003046</name>
</gene>
<keyword evidence="3" id="KW-1185">Reference proteome</keyword>
<accession>A0ABR0L8N3</accession>
<feature type="transmembrane region" description="Helical" evidence="1">
    <location>
        <begin position="132"/>
        <end position="152"/>
    </location>
</feature>